<keyword evidence="4" id="KW-1185">Reference proteome</keyword>
<keyword evidence="1" id="KW-1133">Transmembrane helix</keyword>
<reference evidence="3 4" key="1">
    <citation type="submission" date="2015-07" db="EMBL/GenBank/DDBJ databases">
        <authorList>
            <person name="Noorani M."/>
        </authorList>
    </citation>
    <scope>NUCLEOTIDE SEQUENCE [LARGE SCALE GENOMIC DNA]</scope>
    <source>
        <strain evidence="3 4">CECT 5088</strain>
    </source>
</reference>
<gene>
    <name evidence="3" type="ORF">JAN5088_02667</name>
</gene>
<protein>
    <submittedName>
        <fullName evidence="3">Flp pilus assembly protein TadG</fullName>
    </submittedName>
</protein>
<sequence length="205" mass="22496">MTGARIPARGWSRLAARLATPFDLALRLSRDQGQRGGATVEFVLLLPAFLMVFISSFDASIMLTRQVMLERAVDVVVRDVRLDSANTQTQGQIRRKICSRAQILPDCNENLLIELTEISQTTYSTPAVDAPCVNQLTSIVPTTSFTANRTGKMILLRACYSVQPVLPLTILAANRTLGSHLVNDEDGTFRMVTSTAFVVEQNAPN</sequence>
<organism evidence="3 4">
    <name type="scientific">Jannaschia rubra</name>
    <dbReference type="NCBI Taxonomy" id="282197"/>
    <lineage>
        <taxon>Bacteria</taxon>
        <taxon>Pseudomonadati</taxon>
        <taxon>Pseudomonadota</taxon>
        <taxon>Alphaproteobacteria</taxon>
        <taxon>Rhodobacterales</taxon>
        <taxon>Roseobacteraceae</taxon>
        <taxon>Jannaschia</taxon>
    </lineage>
</organism>
<dbReference type="Pfam" id="PF07811">
    <property type="entry name" value="TadE"/>
    <property type="match status" value="1"/>
</dbReference>
<dbReference type="RefSeq" id="WP_055683234.1">
    <property type="nucleotide sequence ID" value="NZ_CXPG01000020.1"/>
</dbReference>
<dbReference type="AlphaFoldDB" id="A0A0M6XUH8"/>
<evidence type="ECO:0000256" key="1">
    <source>
        <dbReference type="SAM" id="Phobius"/>
    </source>
</evidence>
<dbReference type="Proteomes" id="UP000048908">
    <property type="component" value="Unassembled WGS sequence"/>
</dbReference>
<evidence type="ECO:0000313" key="3">
    <source>
        <dbReference type="EMBL" id="CTQ33881.1"/>
    </source>
</evidence>
<dbReference type="EMBL" id="CXPG01000020">
    <property type="protein sequence ID" value="CTQ33881.1"/>
    <property type="molecule type" value="Genomic_DNA"/>
</dbReference>
<dbReference type="STRING" id="282197.SAMN04488517_102718"/>
<evidence type="ECO:0000313" key="4">
    <source>
        <dbReference type="Proteomes" id="UP000048908"/>
    </source>
</evidence>
<name>A0A0M6XUH8_9RHOB</name>
<proteinExistence type="predicted"/>
<accession>A0A0M6XUH8</accession>
<keyword evidence="1" id="KW-0812">Transmembrane</keyword>
<evidence type="ECO:0000259" key="2">
    <source>
        <dbReference type="Pfam" id="PF07811"/>
    </source>
</evidence>
<dbReference type="OrthoDB" id="7907064at2"/>
<keyword evidence="1" id="KW-0472">Membrane</keyword>
<feature type="transmembrane region" description="Helical" evidence="1">
    <location>
        <begin position="42"/>
        <end position="63"/>
    </location>
</feature>
<dbReference type="InterPro" id="IPR012495">
    <property type="entry name" value="TadE-like_dom"/>
</dbReference>
<feature type="domain" description="TadE-like" evidence="2">
    <location>
        <begin position="36"/>
        <end position="78"/>
    </location>
</feature>